<name>A0A0C9W499_SPHS4</name>
<proteinExistence type="predicted"/>
<evidence type="ECO:0000313" key="2">
    <source>
        <dbReference type="Proteomes" id="UP000054279"/>
    </source>
</evidence>
<sequence length="103" mass="11557">MGFALLHILDAPAMFPQHHRPLWPTVGPLPCSRTSLVYFRLPHSPLSTLTVPSPEYQDYLLMPFKSSPALISASLGTLSFIIQLHRHVISSAIVFVNPQLNRR</sequence>
<reference evidence="1 2" key="1">
    <citation type="submission" date="2014-06" db="EMBL/GenBank/DDBJ databases">
        <title>Evolutionary Origins and Diversification of the Mycorrhizal Mutualists.</title>
        <authorList>
            <consortium name="DOE Joint Genome Institute"/>
            <consortium name="Mycorrhizal Genomics Consortium"/>
            <person name="Kohler A."/>
            <person name="Kuo A."/>
            <person name="Nagy L.G."/>
            <person name="Floudas D."/>
            <person name="Copeland A."/>
            <person name="Barry K.W."/>
            <person name="Cichocki N."/>
            <person name="Veneault-Fourrey C."/>
            <person name="LaButti K."/>
            <person name="Lindquist E.A."/>
            <person name="Lipzen A."/>
            <person name="Lundell T."/>
            <person name="Morin E."/>
            <person name="Murat C."/>
            <person name="Riley R."/>
            <person name="Ohm R."/>
            <person name="Sun H."/>
            <person name="Tunlid A."/>
            <person name="Henrissat B."/>
            <person name="Grigoriev I.V."/>
            <person name="Hibbett D.S."/>
            <person name="Martin F."/>
        </authorList>
    </citation>
    <scope>NUCLEOTIDE SEQUENCE [LARGE SCALE GENOMIC DNA]</scope>
    <source>
        <strain evidence="1 2">SS14</strain>
    </source>
</reference>
<dbReference type="EMBL" id="KN837108">
    <property type="protein sequence ID" value="KIJ46176.1"/>
    <property type="molecule type" value="Genomic_DNA"/>
</dbReference>
<dbReference type="Proteomes" id="UP000054279">
    <property type="component" value="Unassembled WGS sequence"/>
</dbReference>
<gene>
    <name evidence="1" type="ORF">M422DRAFT_29356</name>
</gene>
<keyword evidence="2" id="KW-1185">Reference proteome</keyword>
<protein>
    <submittedName>
        <fullName evidence="1">Uncharacterized protein</fullName>
    </submittedName>
</protein>
<organism evidence="1 2">
    <name type="scientific">Sphaerobolus stellatus (strain SS14)</name>
    <dbReference type="NCBI Taxonomy" id="990650"/>
    <lineage>
        <taxon>Eukaryota</taxon>
        <taxon>Fungi</taxon>
        <taxon>Dikarya</taxon>
        <taxon>Basidiomycota</taxon>
        <taxon>Agaricomycotina</taxon>
        <taxon>Agaricomycetes</taxon>
        <taxon>Phallomycetidae</taxon>
        <taxon>Geastrales</taxon>
        <taxon>Sphaerobolaceae</taxon>
        <taxon>Sphaerobolus</taxon>
    </lineage>
</organism>
<accession>A0A0C9W499</accession>
<evidence type="ECO:0000313" key="1">
    <source>
        <dbReference type="EMBL" id="KIJ46176.1"/>
    </source>
</evidence>
<dbReference type="AlphaFoldDB" id="A0A0C9W499"/>
<dbReference type="HOGENOM" id="CLU_2293471_0_0_1"/>